<gene>
    <name evidence="1" type="ORF">PECUL_23A000951</name>
</gene>
<organism evidence="1 2">
    <name type="scientific">Pelobates cultripes</name>
    <name type="common">Western spadefoot toad</name>
    <dbReference type="NCBI Taxonomy" id="61616"/>
    <lineage>
        <taxon>Eukaryota</taxon>
        <taxon>Metazoa</taxon>
        <taxon>Chordata</taxon>
        <taxon>Craniata</taxon>
        <taxon>Vertebrata</taxon>
        <taxon>Euteleostomi</taxon>
        <taxon>Amphibia</taxon>
        <taxon>Batrachia</taxon>
        <taxon>Anura</taxon>
        <taxon>Pelobatoidea</taxon>
        <taxon>Pelobatidae</taxon>
        <taxon>Pelobates</taxon>
    </lineage>
</organism>
<accession>A0AAD1RXQ2</accession>
<protein>
    <submittedName>
        <fullName evidence="1">Uncharacterized protein</fullName>
    </submittedName>
</protein>
<dbReference type="AlphaFoldDB" id="A0AAD1RXQ2"/>
<dbReference type="EMBL" id="OW240915">
    <property type="protein sequence ID" value="CAH2283574.1"/>
    <property type="molecule type" value="Genomic_DNA"/>
</dbReference>
<evidence type="ECO:0000313" key="2">
    <source>
        <dbReference type="Proteomes" id="UP001295444"/>
    </source>
</evidence>
<evidence type="ECO:0000313" key="1">
    <source>
        <dbReference type="EMBL" id="CAH2283574.1"/>
    </source>
</evidence>
<proteinExistence type="predicted"/>
<sequence>MGFLGVPPAVGAAPPHVPPGCPKVCAHSQVLCPIGPGAAPALPHHQFAGVGFTVLDGPPRYEFKPRCPSLQATVCGSPQGGCKLLHSVDLFNLVHPVLEGGYLRGLPPKWNEQFGRI</sequence>
<reference evidence="1" key="1">
    <citation type="submission" date="2022-03" db="EMBL/GenBank/DDBJ databases">
        <authorList>
            <person name="Alioto T."/>
            <person name="Alioto T."/>
            <person name="Gomez Garrido J."/>
        </authorList>
    </citation>
    <scope>NUCLEOTIDE SEQUENCE</scope>
</reference>
<name>A0AAD1RXQ2_PELCU</name>
<dbReference type="Proteomes" id="UP001295444">
    <property type="component" value="Chromosome 04"/>
</dbReference>
<keyword evidence="2" id="KW-1185">Reference proteome</keyword>